<proteinExistence type="predicted"/>
<keyword evidence="2" id="KW-1185">Reference proteome</keyword>
<dbReference type="EMBL" id="LJGZ01000021">
    <property type="protein sequence ID" value="OEV20739.1"/>
    <property type="molecule type" value="Genomic_DNA"/>
</dbReference>
<protein>
    <submittedName>
        <fullName evidence="1">Uncharacterized protein</fullName>
    </submittedName>
</protein>
<accession>A0A1E7LWX7</accession>
<reference evidence="1 2" key="1">
    <citation type="journal article" date="2016" name="Front. Microbiol.">
        <title>Comparative Genomics Analysis of Streptomyces Species Reveals Their Adaptation to the Marine Environment and Their Diversity at the Genomic Level.</title>
        <authorList>
            <person name="Tian X."/>
            <person name="Zhang Z."/>
            <person name="Yang T."/>
            <person name="Chen M."/>
            <person name="Li J."/>
            <person name="Chen F."/>
            <person name="Yang J."/>
            <person name="Li W."/>
            <person name="Zhang B."/>
            <person name="Zhang Z."/>
            <person name="Wu J."/>
            <person name="Zhang C."/>
            <person name="Long L."/>
            <person name="Xiao J."/>
        </authorList>
    </citation>
    <scope>NUCLEOTIDE SEQUENCE [LARGE SCALE GENOMIC DNA]</scope>
    <source>
        <strain evidence="1 2">SCSIO M10372</strain>
    </source>
</reference>
<gene>
    <name evidence="1" type="ORF">AN221_11035</name>
</gene>
<organism evidence="1 2">
    <name type="scientific">Streptomyces nanshensis</name>
    <dbReference type="NCBI Taxonomy" id="518642"/>
    <lineage>
        <taxon>Bacteria</taxon>
        <taxon>Bacillati</taxon>
        <taxon>Actinomycetota</taxon>
        <taxon>Actinomycetes</taxon>
        <taxon>Kitasatosporales</taxon>
        <taxon>Streptomycetaceae</taxon>
        <taxon>Streptomyces</taxon>
    </lineage>
</organism>
<evidence type="ECO:0000313" key="1">
    <source>
        <dbReference type="EMBL" id="OEV20739.1"/>
    </source>
</evidence>
<dbReference type="PATRIC" id="fig|518642.7.peg.9330"/>
<dbReference type="AlphaFoldDB" id="A0A1E7LWX7"/>
<comment type="caution">
    <text evidence="1">The sequence shown here is derived from an EMBL/GenBank/DDBJ whole genome shotgun (WGS) entry which is preliminary data.</text>
</comment>
<dbReference type="RefSeq" id="WP_070200804.1">
    <property type="nucleotide sequence ID" value="NZ_LJGZ01000021.1"/>
</dbReference>
<name>A0A1E7LWX7_9ACTN</name>
<dbReference type="Proteomes" id="UP000175971">
    <property type="component" value="Unassembled WGS sequence"/>
</dbReference>
<evidence type="ECO:0000313" key="2">
    <source>
        <dbReference type="Proteomes" id="UP000175971"/>
    </source>
</evidence>
<sequence length="72" mass="7902">MTLWRQVLGALKDPQATDREQILAEGAAELARTRSADRAPDADDVIRIAMTEFAVLLAPRTAAAAVNKRRRT</sequence>